<gene>
    <name evidence="3" type="ORF">TorRG33x02_228290</name>
</gene>
<dbReference type="InParanoid" id="A0A2P5E7A5"/>
<dbReference type="InterPro" id="IPR015915">
    <property type="entry name" value="Kelch-typ_b-propeller"/>
</dbReference>
<accession>A0A2P5E7A5</accession>
<dbReference type="AlphaFoldDB" id="A0A2P5E7A5"/>
<organism evidence="3 4">
    <name type="scientific">Trema orientale</name>
    <name type="common">Charcoal tree</name>
    <name type="synonym">Celtis orientalis</name>
    <dbReference type="NCBI Taxonomy" id="63057"/>
    <lineage>
        <taxon>Eukaryota</taxon>
        <taxon>Viridiplantae</taxon>
        <taxon>Streptophyta</taxon>
        <taxon>Embryophyta</taxon>
        <taxon>Tracheophyta</taxon>
        <taxon>Spermatophyta</taxon>
        <taxon>Magnoliopsida</taxon>
        <taxon>eudicotyledons</taxon>
        <taxon>Gunneridae</taxon>
        <taxon>Pentapetalae</taxon>
        <taxon>rosids</taxon>
        <taxon>fabids</taxon>
        <taxon>Rosales</taxon>
        <taxon>Cannabaceae</taxon>
        <taxon>Trema</taxon>
    </lineage>
</organism>
<name>A0A2P5E7A5_TREOI</name>
<dbReference type="Proteomes" id="UP000237000">
    <property type="component" value="Unassembled WGS sequence"/>
</dbReference>
<proteinExistence type="predicted"/>
<dbReference type="InterPro" id="IPR017451">
    <property type="entry name" value="F-box-assoc_interact_dom"/>
</dbReference>
<protein>
    <submittedName>
        <fullName evidence="3">F-box domain containing protein</fullName>
    </submittedName>
</protein>
<dbReference type="InterPro" id="IPR036047">
    <property type="entry name" value="F-box-like_dom_sf"/>
</dbReference>
<evidence type="ECO:0000313" key="3">
    <source>
        <dbReference type="EMBL" id="PON81404.1"/>
    </source>
</evidence>
<dbReference type="STRING" id="63057.A0A2P5E7A5"/>
<dbReference type="Gene3D" id="1.20.1280.50">
    <property type="match status" value="1"/>
</dbReference>
<dbReference type="Gene3D" id="2.120.10.80">
    <property type="entry name" value="Kelch-type beta propeller"/>
    <property type="match status" value="1"/>
</dbReference>
<dbReference type="Pfam" id="PF08268">
    <property type="entry name" value="FBA_3"/>
    <property type="match status" value="1"/>
</dbReference>
<sequence length="384" mass="44660">MTPPLTTLPEDLIFNEILPRLPVKSLVRLQSVCKPWQRFLTGPNRRLVSMHLWRHRNKYVMIKHRRRYAPAVHAITLLSRERTILVDSLQIPFESHFRFMRVAGSCNGLVCVTDSEFSGAPELPIILWNPSLRKFRALPRSIFSSVLNTVELHERIGQIVHGFGYHPVLDDHRLVRILYLYGEFEVLRIRSEMYSLRTNSWKEVGEPFYHRFLDATCVASDGVLHWIVSSGSSLHFDFVLCFDLRREEFRRLEMPHISLRSRLGTRLAESAEGRLCLIACTPHEAADDDKMVHVWDLNYEGFVWEKKLSVGPFPRIDRLLGCGLNGEIYLEDNRGRLALYDPSSDEIKKVKEVHADRYTFEVNMYVESLIWSDGALDQLVEDQN</sequence>
<reference evidence="4" key="1">
    <citation type="submission" date="2016-06" db="EMBL/GenBank/DDBJ databases">
        <title>Parallel loss of symbiosis genes in relatives of nitrogen-fixing non-legume Parasponia.</title>
        <authorList>
            <person name="Van Velzen R."/>
            <person name="Holmer R."/>
            <person name="Bu F."/>
            <person name="Rutten L."/>
            <person name="Van Zeijl A."/>
            <person name="Liu W."/>
            <person name="Santuari L."/>
            <person name="Cao Q."/>
            <person name="Sharma T."/>
            <person name="Shen D."/>
            <person name="Roswanjaya Y."/>
            <person name="Wardhani T."/>
            <person name="Kalhor M.S."/>
            <person name="Jansen J."/>
            <person name="Van den Hoogen J."/>
            <person name="Gungor B."/>
            <person name="Hartog M."/>
            <person name="Hontelez J."/>
            <person name="Verver J."/>
            <person name="Yang W.-C."/>
            <person name="Schijlen E."/>
            <person name="Repin R."/>
            <person name="Schilthuizen M."/>
            <person name="Schranz E."/>
            <person name="Heidstra R."/>
            <person name="Miyata K."/>
            <person name="Fedorova E."/>
            <person name="Kohlen W."/>
            <person name="Bisseling T."/>
            <person name="Smit S."/>
            <person name="Geurts R."/>
        </authorList>
    </citation>
    <scope>NUCLEOTIDE SEQUENCE [LARGE SCALE GENOMIC DNA]</scope>
    <source>
        <strain evidence="4">cv. RG33-2</strain>
    </source>
</reference>
<evidence type="ECO:0000259" key="2">
    <source>
        <dbReference type="Pfam" id="PF08268"/>
    </source>
</evidence>
<dbReference type="SUPFAM" id="SSF81383">
    <property type="entry name" value="F-box domain"/>
    <property type="match status" value="1"/>
</dbReference>
<dbReference type="InterPro" id="IPR050796">
    <property type="entry name" value="SCF_F-box_component"/>
</dbReference>
<dbReference type="OrthoDB" id="1867629at2759"/>
<dbReference type="SUPFAM" id="SSF50965">
    <property type="entry name" value="Galactose oxidase, central domain"/>
    <property type="match status" value="1"/>
</dbReference>
<dbReference type="EMBL" id="JXTC01000218">
    <property type="protein sequence ID" value="PON81404.1"/>
    <property type="molecule type" value="Genomic_DNA"/>
</dbReference>
<dbReference type="NCBIfam" id="TIGR01640">
    <property type="entry name" value="F_box_assoc_1"/>
    <property type="match status" value="1"/>
</dbReference>
<dbReference type="InterPro" id="IPR001810">
    <property type="entry name" value="F-box_dom"/>
</dbReference>
<dbReference type="Pfam" id="PF00646">
    <property type="entry name" value="F-box"/>
    <property type="match status" value="1"/>
</dbReference>
<keyword evidence="4" id="KW-1185">Reference proteome</keyword>
<dbReference type="PANTHER" id="PTHR31672:SF13">
    <property type="entry name" value="F-BOX PROTEIN CPR30-LIKE"/>
    <property type="match status" value="1"/>
</dbReference>
<evidence type="ECO:0000259" key="1">
    <source>
        <dbReference type="Pfam" id="PF00646"/>
    </source>
</evidence>
<evidence type="ECO:0000313" key="4">
    <source>
        <dbReference type="Proteomes" id="UP000237000"/>
    </source>
</evidence>
<dbReference type="PANTHER" id="PTHR31672">
    <property type="entry name" value="BNACNNG10540D PROTEIN"/>
    <property type="match status" value="1"/>
</dbReference>
<comment type="caution">
    <text evidence="3">The sequence shown here is derived from an EMBL/GenBank/DDBJ whole genome shotgun (WGS) entry which is preliminary data.</text>
</comment>
<dbReference type="InterPro" id="IPR011043">
    <property type="entry name" value="Gal_Oxase/kelch_b-propeller"/>
</dbReference>
<feature type="domain" description="F-box" evidence="1">
    <location>
        <begin position="8"/>
        <end position="45"/>
    </location>
</feature>
<feature type="domain" description="F-box associated beta-propeller type 3" evidence="2">
    <location>
        <begin position="85"/>
        <end position="313"/>
    </location>
</feature>
<dbReference type="InterPro" id="IPR013187">
    <property type="entry name" value="F-box-assoc_dom_typ3"/>
</dbReference>